<dbReference type="OrthoDB" id="2200068at2"/>
<keyword evidence="1" id="KW-0812">Transmembrane</keyword>
<organism evidence="2 3">
    <name type="scientific">Anaerobacterium chartisolvens</name>
    <dbReference type="NCBI Taxonomy" id="1297424"/>
    <lineage>
        <taxon>Bacteria</taxon>
        <taxon>Bacillati</taxon>
        <taxon>Bacillota</taxon>
        <taxon>Clostridia</taxon>
        <taxon>Eubacteriales</taxon>
        <taxon>Oscillospiraceae</taxon>
        <taxon>Anaerobacterium</taxon>
    </lineage>
</organism>
<feature type="transmembrane region" description="Helical" evidence="1">
    <location>
        <begin position="32"/>
        <end position="54"/>
    </location>
</feature>
<evidence type="ECO:0000313" key="3">
    <source>
        <dbReference type="Proteomes" id="UP000253034"/>
    </source>
</evidence>
<name>A0A369B740_9FIRM</name>
<evidence type="ECO:0000313" key="2">
    <source>
        <dbReference type="EMBL" id="RCX16347.1"/>
    </source>
</evidence>
<dbReference type="AlphaFoldDB" id="A0A369B740"/>
<protein>
    <submittedName>
        <fullName evidence="2">Uncharacterized protein</fullName>
    </submittedName>
</protein>
<dbReference type="RefSeq" id="WP_114297901.1">
    <property type="nucleotide sequence ID" value="NZ_QPJT01000011.1"/>
</dbReference>
<dbReference type="EMBL" id="QPJT01000011">
    <property type="protein sequence ID" value="RCX16347.1"/>
    <property type="molecule type" value="Genomic_DNA"/>
</dbReference>
<dbReference type="Proteomes" id="UP000253034">
    <property type="component" value="Unassembled WGS sequence"/>
</dbReference>
<keyword evidence="1" id="KW-0472">Membrane</keyword>
<evidence type="ECO:0000256" key="1">
    <source>
        <dbReference type="SAM" id="Phobius"/>
    </source>
</evidence>
<dbReference type="Gene3D" id="1.10.1760.20">
    <property type="match status" value="1"/>
</dbReference>
<feature type="transmembrane region" description="Helical" evidence="1">
    <location>
        <begin position="66"/>
        <end position="88"/>
    </location>
</feature>
<gene>
    <name evidence="2" type="ORF">DFR58_11192</name>
</gene>
<sequence length="107" mass="12313">MQRTFIVLIFLLFIIGGGICLQVFLSRKNNKWLGLMLPIISFCFSLVIVLGFIAYNGMTGHEVLQLIAFTLFISNIPTVILIVIYFACREKLKRKKELDKMNIQDLE</sequence>
<comment type="caution">
    <text evidence="2">The sequence shown here is derived from an EMBL/GenBank/DDBJ whole genome shotgun (WGS) entry which is preliminary data.</text>
</comment>
<reference evidence="2 3" key="1">
    <citation type="submission" date="2018-07" db="EMBL/GenBank/DDBJ databases">
        <title>Genomic Encyclopedia of Type Strains, Phase IV (KMG-IV): sequencing the most valuable type-strain genomes for metagenomic binning, comparative biology and taxonomic classification.</title>
        <authorList>
            <person name="Goeker M."/>
        </authorList>
    </citation>
    <scope>NUCLEOTIDE SEQUENCE [LARGE SCALE GENOMIC DNA]</scope>
    <source>
        <strain evidence="2 3">DSM 27016</strain>
    </source>
</reference>
<proteinExistence type="predicted"/>
<keyword evidence="1" id="KW-1133">Transmembrane helix</keyword>
<accession>A0A369B740</accession>
<keyword evidence="3" id="KW-1185">Reference proteome</keyword>
<feature type="transmembrane region" description="Helical" evidence="1">
    <location>
        <begin position="6"/>
        <end position="25"/>
    </location>
</feature>